<evidence type="ECO:0000313" key="3">
    <source>
        <dbReference type="Proteomes" id="UP000580910"/>
    </source>
</evidence>
<dbReference type="RefSeq" id="WP_182536040.1">
    <property type="nucleotide sequence ID" value="NZ_JACGXA010000001.1"/>
</dbReference>
<dbReference type="Pfam" id="PF13527">
    <property type="entry name" value="Acetyltransf_9"/>
    <property type="match status" value="1"/>
</dbReference>
<name>A0A7W3IWI4_9ACTN</name>
<dbReference type="AlphaFoldDB" id="A0A7W3IWI4"/>
<protein>
    <submittedName>
        <fullName evidence="2">Putative acetyltransferase</fullName>
    </submittedName>
</protein>
<evidence type="ECO:0000313" key="2">
    <source>
        <dbReference type="EMBL" id="MBA8801918.1"/>
    </source>
</evidence>
<dbReference type="SUPFAM" id="SSF55729">
    <property type="entry name" value="Acyl-CoA N-acyltransferases (Nat)"/>
    <property type="match status" value="1"/>
</dbReference>
<comment type="caution">
    <text evidence="2">The sequence shown here is derived from an EMBL/GenBank/DDBJ whole genome shotgun (WGS) entry which is preliminary data.</text>
</comment>
<gene>
    <name evidence="2" type="ORF">FB382_000209</name>
</gene>
<dbReference type="PANTHER" id="PTHR37817:SF1">
    <property type="entry name" value="N-ACETYLTRANSFERASE EIS"/>
    <property type="match status" value="1"/>
</dbReference>
<sequence>MPNRHTRPLTRDDLEASVRLGLEAFGAPPSDFVMPDPADYPYPGRHSWGTFEDDALVARMLARDYDSWWRGVQVPTCGIAGVTVVAERRGAGLLTDLFAATLADAATRGQVISTLFPTAPGIYRRFGYELIGSYDTVEVPTAALASVAAPTGTTTRRATVGDMPAVRAVYDAWAAQQNGPLTRSGPSFTAADEEVVGAFTGITLAEDGTGVVGYVMWQRGTGYDAAASIEVEDLVALTPDAARALWRLLGSFGSVTGRVRVHTSGDDLARLVLPFPEWEVVHRHPYMLRVHDVVGAFEALPLVGVASIAFRVAGDPLGTMDGGYRLVVADGQASCTAGDVPDGAAELTPQGLALAYAGAQSAGNLRLAGHLTGGDAAFDATLDALLGGRQVHIRDYF</sequence>
<dbReference type="PROSITE" id="PS51186">
    <property type="entry name" value="GNAT"/>
    <property type="match status" value="1"/>
</dbReference>
<keyword evidence="3" id="KW-1185">Reference proteome</keyword>
<organism evidence="2 3">
    <name type="scientific">Nocardioides ginsengisegetis</name>
    <dbReference type="NCBI Taxonomy" id="661491"/>
    <lineage>
        <taxon>Bacteria</taxon>
        <taxon>Bacillati</taxon>
        <taxon>Actinomycetota</taxon>
        <taxon>Actinomycetes</taxon>
        <taxon>Propionibacteriales</taxon>
        <taxon>Nocardioidaceae</taxon>
        <taxon>Nocardioides</taxon>
    </lineage>
</organism>
<dbReference type="EMBL" id="JACGXA010000001">
    <property type="protein sequence ID" value="MBA8801918.1"/>
    <property type="molecule type" value="Genomic_DNA"/>
</dbReference>
<dbReference type="GO" id="GO:0030649">
    <property type="term" value="P:aminoglycoside antibiotic catabolic process"/>
    <property type="evidence" value="ECO:0007669"/>
    <property type="project" value="TreeGrafter"/>
</dbReference>
<dbReference type="PANTHER" id="PTHR37817">
    <property type="entry name" value="N-ACETYLTRANSFERASE EIS"/>
    <property type="match status" value="1"/>
</dbReference>
<dbReference type="InterPro" id="IPR000182">
    <property type="entry name" value="GNAT_dom"/>
</dbReference>
<keyword evidence="2" id="KW-0808">Transferase</keyword>
<dbReference type="InterPro" id="IPR041380">
    <property type="entry name" value="Acetyltransf_17"/>
</dbReference>
<reference evidence="2 3" key="1">
    <citation type="submission" date="2020-07" db="EMBL/GenBank/DDBJ databases">
        <title>Sequencing the genomes of 1000 actinobacteria strains.</title>
        <authorList>
            <person name="Klenk H.-P."/>
        </authorList>
    </citation>
    <scope>NUCLEOTIDE SEQUENCE [LARGE SCALE GENOMIC DNA]</scope>
    <source>
        <strain evidence="2 3">DSM 21349</strain>
    </source>
</reference>
<proteinExistence type="predicted"/>
<dbReference type="GO" id="GO:0034069">
    <property type="term" value="F:aminoglycoside N-acetyltransferase activity"/>
    <property type="evidence" value="ECO:0007669"/>
    <property type="project" value="TreeGrafter"/>
</dbReference>
<dbReference type="InterPro" id="IPR036527">
    <property type="entry name" value="SCP2_sterol-bd_dom_sf"/>
</dbReference>
<accession>A0A7W3IWI4</accession>
<dbReference type="Pfam" id="PF13530">
    <property type="entry name" value="SCP2_2"/>
    <property type="match status" value="1"/>
</dbReference>
<feature type="domain" description="N-acetyltransferase" evidence="1">
    <location>
        <begin position="4"/>
        <end position="150"/>
    </location>
</feature>
<dbReference type="Proteomes" id="UP000580910">
    <property type="component" value="Unassembled WGS sequence"/>
</dbReference>
<dbReference type="SUPFAM" id="SSF55718">
    <property type="entry name" value="SCP-like"/>
    <property type="match status" value="1"/>
</dbReference>
<dbReference type="InterPro" id="IPR051554">
    <property type="entry name" value="Acetyltransferase_Eis"/>
</dbReference>
<evidence type="ECO:0000259" key="1">
    <source>
        <dbReference type="PROSITE" id="PS51186"/>
    </source>
</evidence>
<dbReference type="Gene3D" id="3.40.630.30">
    <property type="match status" value="2"/>
</dbReference>
<dbReference type="InterPro" id="IPR016181">
    <property type="entry name" value="Acyl_CoA_acyltransferase"/>
</dbReference>
<dbReference type="Gene3D" id="3.30.1050.10">
    <property type="entry name" value="SCP2 sterol-binding domain"/>
    <property type="match status" value="1"/>
</dbReference>
<dbReference type="Pfam" id="PF17668">
    <property type="entry name" value="Acetyltransf_17"/>
    <property type="match status" value="1"/>
</dbReference>
<dbReference type="InterPro" id="IPR025559">
    <property type="entry name" value="Eis_dom"/>
</dbReference>